<evidence type="ECO:0000313" key="2">
    <source>
        <dbReference type="Proteomes" id="UP001549363"/>
    </source>
</evidence>
<evidence type="ECO:0000313" key="1">
    <source>
        <dbReference type="EMBL" id="MET4563166.1"/>
    </source>
</evidence>
<reference evidence="1 2" key="1">
    <citation type="submission" date="2024-06" db="EMBL/GenBank/DDBJ databases">
        <title>Sorghum-associated microbial communities from plants grown in Nebraska, USA.</title>
        <authorList>
            <person name="Schachtman D."/>
        </authorList>
    </citation>
    <scope>NUCLEOTIDE SEQUENCE [LARGE SCALE GENOMIC DNA]</scope>
    <source>
        <strain evidence="1 2">736</strain>
    </source>
</reference>
<gene>
    <name evidence="1" type="ORF">ABIA69_004359</name>
</gene>
<proteinExistence type="predicted"/>
<comment type="caution">
    <text evidence="1">The sequence shown here is derived from an EMBL/GenBank/DDBJ whole genome shotgun (WGS) entry which is preliminary data.</text>
</comment>
<keyword evidence="2" id="KW-1185">Reference proteome</keyword>
<name>A0ABV2PQZ0_9BACI</name>
<organism evidence="1 2">
    <name type="scientific">Lysinibacillus parviboronicapiens</name>
    <dbReference type="NCBI Taxonomy" id="436516"/>
    <lineage>
        <taxon>Bacteria</taxon>
        <taxon>Bacillati</taxon>
        <taxon>Bacillota</taxon>
        <taxon>Bacilli</taxon>
        <taxon>Bacillales</taxon>
        <taxon>Bacillaceae</taxon>
        <taxon>Lysinibacillus</taxon>
    </lineage>
</organism>
<protein>
    <submittedName>
        <fullName evidence="1">Uncharacterized protein</fullName>
    </submittedName>
</protein>
<sequence length="39" mass="4726">MNAVFQQEQKQVKREMEIIQESFNRLEEGATQRRNENES</sequence>
<accession>A0ABV2PQZ0</accession>
<dbReference type="EMBL" id="JBEPSB010000032">
    <property type="protein sequence ID" value="MET4563166.1"/>
    <property type="molecule type" value="Genomic_DNA"/>
</dbReference>
<dbReference type="Proteomes" id="UP001549363">
    <property type="component" value="Unassembled WGS sequence"/>
</dbReference>